<gene>
    <name evidence="9" type="ORF">H5P27_02910</name>
</gene>
<comment type="caution">
    <text evidence="9">The sequence shown here is derived from an EMBL/GenBank/DDBJ whole genome shotgun (WGS) entry which is preliminary data.</text>
</comment>
<keyword evidence="4" id="KW-0808">Transferase</keyword>
<dbReference type="Proteomes" id="UP000526501">
    <property type="component" value="Unassembled WGS sequence"/>
</dbReference>
<dbReference type="EC" id="2.7.13.3" evidence="2"/>
<evidence type="ECO:0000256" key="3">
    <source>
        <dbReference type="ARBA" id="ARBA00022553"/>
    </source>
</evidence>
<keyword evidence="10" id="KW-1185">Reference proteome</keyword>
<dbReference type="RefSeq" id="WP_185658873.1">
    <property type="nucleotide sequence ID" value="NZ_CAWPOO010000005.1"/>
</dbReference>
<evidence type="ECO:0000256" key="4">
    <source>
        <dbReference type="ARBA" id="ARBA00022679"/>
    </source>
</evidence>
<feature type="transmembrane region" description="Helical" evidence="7">
    <location>
        <begin position="188"/>
        <end position="209"/>
    </location>
</feature>
<sequence>MKHSFPLHRKLFVSHFLAALLVSSAVGCFVYLMARDSILEQLKHRLGSTASLIAQELDANQLRDIRFKEDTEKLDYSETLESLRAMKRSNSDIAFLYVMRKTQDGEVVFVVDSDESDAQALPGDVYESATDELKDGFLQTSADSGLTTDQWGTFFSGYAPLKNGKGEYLVGVDMRVNEVRQKLYQIRIAGWIGLMTTLVVSWFIATWMSRHFKKPIDAMVEQVQAVAAGDFSRKIEIRRDDEMATLLSAINDMTSDLQQAREDNIRLVESLGDAFDSDRRES</sequence>
<reference evidence="9 10" key="1">
    <citation type="submission" date="2020-07" db="EMBL/GenBank/DDBJ databases">
        <authorList>
            <person name="Feng X."/>
        </authorList>
    </citation>
    <scope>NUCLEOTIDE SEQUENCE [LARGE SCALE GENOMIC DNA]</scope>
    <source>
        <strain evidence="9 10">JCM23202</strain>
    </source>
</reference>
<keyword evidence="7" id="KW-1133">Transmembrane helix</keyword>
<dbReference type="PROSITE" id="PS50885">
    <property type="entry name" value="HAMP"/>
    <property type="match status" value="1"/>
</dbReference>
<dbReference type="Gene3D" id="6.10.340.10">
    <property type="match status" value="1"/>
</dbReference>
<evidence type="ECO:0000256" key="6">
    <source>
        <dbReference type="ARBA" id="ARBA00023012"/>
    </source>
</evidence>
<keyword evidence="7" id="KW-0472">Membrane</keyword>
<dbReference type="PROSITE" id="PS51257">
    <property type="entry name" value="PROKAR_LIPOPROTEIN"/>
    <property type="match status" value="1"/>
</dbReference>
<evidence type="ECO:0000259" key="8">
    <source>
        <dbReference type="PROSITE" id="PS50885"/>
    </source>
</evidence>
<keyword evidence="6" id="KW-0902">Two-component regulatory system</keyword>
<dbReference type="AlphaFoldDB" id="A0A7X1E7A8"/>
<dbReference type="SMART" id="SM00304">
    <property type="entry name" value="HAMP"/>
    <property type="match status" value="1"/>
</dbReference>
<dbReference type="PANTHER" id="PTHR45436:SF5">
    <property type="entry name" value="SENSOR HISTIDINE KINASE TRCS"/>
    <property type="match status" value="1"/>
</dbReference>
<keyword evidence="7" id="KW-0812">Transmembrane</keyword>
<dbReference type="SUPFAM" id="SSF158472">
    <property type="entry name" value="HAMP domain-like"/>
    <property type="match status" value="1"/>
</dbReference>
<comment type="catalytic activity">
    <reaction evidence="1">
        <text>ATP + protein L-histidine = ADP + protein N-phospho-L-histidine.</text>
        <dbReference type="EC" id="2.7.13.3"/>
    </reaction>
</comment>
<keyword evidence="3" id="KW-0597">Phosphoprotein</keyword>
<dbReference type="GO" id="GO:0005886">
    <property type="term" value="C:plasma membrane"/>
    <property type="evidence" value="ECO:0007669"/>
    <property type="project" value="TreeGrafter"/>
</dbReference>
<dbReference type="InterPro" id="IPR050428">
    <property type="entry name" value="TCS_sensor_his_kinase"/>
</dbReference>
<dbReference type="GO" id="GO:0004673">
    <property type="term" value="F:protein histidine kinase activity"/>
    <property type="evidence" value="ECO:0007669"/>
    <property type="project" value="UniProtKB-EC"/>
</dbReference>
<accession>A0A7X1E7A8</accession>
<organism evidence="9 10">
    <name type="scientific">Pelagicoccus albus</name>
    <dbReference type="NCBI Taxonomy" id="415222"/>
    <lineage>
        <taxon>Bacteria</taxon>
        <taxon>Pseudomonadati</taxon>
        <taxon>Verrucomicrobiota</taxon>
        <taxon>Opitutia</taxon>
        <taxon>Puniceicoccales</taxon>
        <taxon>Pelagicoccaceae</taxon>
        <taxon>Pelagicoccus</taxon>
    </lineage>
</organism>
<feature type="domain" description="HAMP" evidence="8">
    <location>
        <begin position="210"/>
        <end position="262"/>
    </location>
</feature>
<dbReference type="GO" id="GO:0000160">
    <property type="term" value="P:phosphorelay signal transduction system"/>
    <property type="evidence" value="ECO:0007669"/>
    <property type="project" value="UniProtKB-KW"/>
</dbReference>
<keyword evidence="5" id="KW-0418">Kinase</keyword>
<dbReference type="EMBL" id="JACHVC010000005">
    <property type="protein sequence ID" value="MBC2604986.1"/>
    <property type="molecule type" value="Genomic_DNA"/>
</dbReference>
<evidence type="ECO:0000256" key="5">
    <source>
        <dbReference type="ARBA" id="ARBA00022777"/>
    </source>
</evidence>
<evidence type="ECO:0000313" key="9">
    <source>
        <dbReference type="EMBL" id="MBC2604986.1"/>
    </source>
</evidence>
<dbReference type="InterPro" id="IPR003660">
    <property type="entry name" value="HAMP_dom"/>
</dbReference>
<evidence type="ECO:0000256" key="1">
    <source>
        <dbReference type="ARBA" id="ARBA00000085"/>
    </source>
</evidence>
<dbReference type="Pfam" id="PF00672">
    <property type="entry name" value="HAMP"/>
    <property type="match status" value="1"/>
</dbReference>
<evidence type="ECO:0000256" key="2">
    <source>
        <dbReference type="ARBA" id="ARBA00012438"/>
    </source>
</evidence>
<name>A0A7X1E7A8_9BACT</name>
<evidence type="ECO:0000256" key="7">
    <source>
        <dbReference type="SAM" id="Phobius"/>
    </source>
</evidence>
<dbReference type="CDD" id="cd06225">
    <property type="entry name" value="HAMP"/>
    <property type="match status" value="1"/>
</dbReference>
<evidence type="ECO:0000313" key="10">
    <source>
        <dbReference type="Proteomes" id="UP000526501"/>
    </source>
</evidence>
<protein>
    <recommendedName>
        <fullName evidence="2">histidine kinase</fullName>
        <ecNumber evidence="2">2.7.13.3</ecNumber>
    </recommendedName>
</protein>
<proteinExistence type="predicted"/>
<dbReference type="PANTHER" id="PTHR45436">
    <property type="entry name" value="SENSOR HISTIDINE KINASE YKOH"/>
    <property type="match status" value="1"/>
</dbReference>